<dbReference type="VEuPathDB" id="FungiDB:HMPREF1544_00923"/>
<keyword evidence="2" id="KW-1185">Reference proteome</keyword>
<reference evidence="2" key="1">
    <citation type="submission" date="2013-05" db="EMBL/GenBank/DDBJ databases">
        <title>The Genome sequence of Mucor circinelloides f. circinelloides 1006PhL.</title>
        <authorList>
            <consortium name="The Broad Institute Genomics Platform"/>
            <person name="Cuomo C."/>
            <person name="Earl A."/>
            <person name="Findley K."/>
            <person name="Lee S.C."/>
            <person name="Walker B."/>
            <person name="Young S."/>
            <person name="Zeng Q."/>
            <person name="Gargeya S."/>
            <person name="Fitzgerald M."/>
            <person name="Haas B."/>
            <person name="Abouelleil A."/>
            <person name="Allen A.W."/>
            <person name="Alvarado L."/>
            <person name="Arachchi H.M."/>
            <person name="Berlin A.M."/>
            <person name="Chapman S.B."/>
            <person name="Gainer-Dewar J."/>
            <person name="Goldberg J."/>
            <person name="Griggs A."/>
            <person name="Gujja S."/>
            <person name="Hansen M."/>
            <person name="Howarth C."/>
            <person name="Imamovic A."/>
            <person name="Ireland A."/>
            <person name="Larimer J."/>
            <person name="McCowan C."/>
            <person name="Murphy C."/>
            <person name="Pearson M."/>
            <person name="Poon T.W."/>
            <person name="Priest M."/>
            <person name="Roberts A."/>
            <person name="Saif S."/>
            <person name="Shea T."/>
            <person name="Sisk P."/>
            <person name="Sykes S."/>
            <person name="Wortman J."/>
            <person name="Nusbaum C."/>
            <person name="Birren B."/>
        </authorList>
    </citation>
    <scope>NUCLEOTIDE SEQUENCE [LARGE SCALE GENOMIC DNA]</scope>
    <source>
        <strain evidence="2">1006PhL</strain>
    </source>
</reference>
<organism evidence="1 2">
    <name type="scientific">Mucor circinelloides f. circinelloides (strain 1006PhL)</name>
    <name type="common">Mucormycosis agent</name>
    <name type="synonym">Calyptromyces circinelloides</name>
    <dbReference type="NCBI Taxonomy" id="1220926"/>
    <lineage>
        <taxon>Eukaryota</taxon>
        <taxon>Fungi</taxon>
        <taxon>Fungi incertae sedis</taxon>
        <taxon>Mucoromycota</taxon>
        <taxon>Mucoromycotina</taxon>
        <taxon>Mucoromycetes</taxon>
        <taxon>Mucorales</taxon>
        <taxon>Mucorineae</taxon>
        <taxon>Mucoraceae</taxon>
        <taxon>Mucor</taxon>
    </lineage>
</organism>
<dbReference type="eggNOG" id="ENOG502TA7T">
    <property type="taxonomic scope" value="Eukaryota"/>
</dbReference>
<dbReference type="Proteomes" id="UP000014254">
    <property type="component" value="Unassembled WGS sequence"/>
</dbReference>
<evidence type="ECO:0000313" key="1">
    <source>
        <dbReference type="EMBL" id="EPB92354.1"/>
    </source>
</evidence>
<dbReference type="AlphaFoldDB" id="S2JQU0"/>
<evidence type="ECO:0000313" key="2">
    <source>
        <dbReference type="Proteomes" id="UP000014254"/>
    </source>
</evidence>
<dbReference type="STRING" id="1220926.S2JQU0"/>
<name>S2JQU0_MUCC1</name>
<protein>
    <submittedName>
        <fullName evidence="1">Uncharacterized protein</fullName>
    </submittedName>
</protein>
<gene>
    <name evidence="1" type="ORF">HMPREF1544_00923</name>
</gene>
<dbReference type="InParanoid" id="S2JQU0"/>
<dbReference type="OrthoDB" id="2289822at2759"/>
<dbReference type="EMBL" id="KE123901">
    <property type="protein sequence ID" value="EPB92354.1"/>
    <property type="molecule type" value="Genomic_DNA"/>
</dbReference>
<sequence>MALINGCSLALQWSITKAEIDQMDSDFKIWHEYFLRSAIAAGQLSERVFTINNHYLSHLKQLIMKMGSLRSYSCRPMKKTIKMFTNLIISTSNPAVNPFNVFRRHLDYKRFAFQTIDLKHFPAKAFDPNSYRIHPDNTTNNHSFGELWEPFKLAFLTPSTSQSSERQACIRPQASQGHYVMSKIAL</sequence>
<proteinExistence type="predicted"/>
<accession>S2JQU0</accession>